<dbReference type="Proteomes" id="UP000013047">
    <property type="component" value="Unassembled WGS sequence"/>
</dbReference>
<proteinExistence type="inferred from homology"/>
<name>N6ZTY8_9RHOO</name>
<evidence type="ECO:0000256" key="4">
    <source>
        <dbReference type="ARBA" id="ARBA00012381"/>
    </source>
</evidence>
<dbReference type="Gene3D" id="3.90.79.10">
    <property type="entry name" value="Nucleoside Triphosphate Pyrophosphohydrolase"/>
    <property type="match status" value="1"/>
</dbReference>
<dbReference type="InterPro" id="IPR015375">
    <property type="entry name" value="NADH_PPase-like_N"/>
</dbReference>
<dbReference type="EC" id="3.6.1.22" evidence="4"/>
<comment type="cofactor">
    <cofactor evidence="1">
        <name>Mg(2+)</name>
        <dbReference type="ChEBI" id="CHEBI:18420"/>
    </cofactor>
</comment>
<organism evidence="11 12">
    <name type="scientific">Thauera phenylacetica B4P</name>
    <dbReference type="NCBI Taxonomy" id="1234382"/>
    <lineage>
        <taxon>Bacteria</taxon>
        <taxon>Pseudomonadati</taxon>
        <taxon>Pseudomonadota</taxon>
        <taxon>Betaproteobacteria</taxon>
        <taxon>Rhodocyclales</taxon>
        <taxon>Zoogloeaceae</taxon>
        <taxon>Thauera</taxon>
    </lineage>
</organism>
<evidence type="ECO:0000313" key="12">
    <source>
        <dbReference type="Proteomes" id="UP000013047"/>
    </source>
</evidence>
<evidence type="ECO:0000313" key="11">
    <source>
        <dbReference type="EMBL" id="ENO95609.1"/>
    </source>
</evidence>
<evidence type="ECO:0000259" key="10">
    <source>
        <dbReference type="PROSITE" id="PS51462"/>
    </source>
</evidence>
<comment type="catalytic activity">
    <reaction evidence="9">
        <text>a 5'-end NAD(+)-phospho-ribonucleoside in mRNA + H2O = a 5'-end phospho-adenosine-phospho-ribonucleoside in mRNA + beta-nicotinamide D-ribonucleotide + 2 H(+)</text>
        <dbReference type="Rhea" id="RHEA:60876"/>
        <dbReference type="Rhea" id="RHEA-COMP:15698"/>
        <dbReference type="Rhea" id="RHEA-COMP:15719"/>
        <dbReference type="ChEBI" id="CHEBI:14649"/>
        <dbReference type="ChEBI" id="CHEBI:15377"/>
        <dbReference type="ChEBI" id="CHEBI:15378"/>
        <dbReference type="ChEBI" id="CHEBI:144029"/>
        <dbReference type="ChEBI" id="CHEBI:144051"/>
    </reaction>
    <physiologicalReaction direction="left-to-right" evidence="9">
        <dbReference type="Rhea" id="RHEA:60877"/>
    </physiologicalReaction>
</comment>
<dbReference type="InterPro" id="IPR015797">
    <property type="entry name" value="NUDIX_hydrolase-like_dom_sf"/>
</dbReference>
<protein>
    <recommendedName>
        <fullName evidence="4">NAD(+) diphosphatase</fullName>
        <ecNumber evidence="4">3.6.1.22</ecNumber>
    </recommendedName>
</protein>
<evidence type="ECO:0000256" key="5">
    <source>
        <dbReference type="ARBA" id="ARBA00022723"/>
    </source>
</evidence>
<dbReference type="CDD" id="cd03429">
    <property type="entry name" value="NUDIX_NADH_pyrophosphatase_Nudt13"/>
    <property type="match status" value="1"/>
</dbReference>
<dbReference type="GO" id="GO:0005829">
    <property type="term" value="C:cytosol"/>
    <property type="evidence" value="ECO:0007669"/>
    <property type="project" value="TreeGrafter"/>
</dbReference>
<comment type="cofactor">
    <cofactor evidence="2">
        <name>Zn(2+)</name>
        <dbReference type="ChEBI" id="CHEBI:29105"/>
    </cofactor>
</comment>
<dbReference type="Pfam" id="PF09296">
    <property type="entry name" value="NUDIX-like"/>
    <property type="match status" value="1"/>
</dbReference>
<dbReference type="Pfam" id="PF09297">
    <property type="entry name" value="Zn_ribbon_NUD"/>
    <property type="match status" value="1"/>
</dbReference>
<reference evidence="11 12" key="1">
    <citation type="submission" date="2012-09" db="EMBL/GenBank/DDBJ databases">
        <title>Draft Genome Sequences of 6 Strains from Genus Thauera.</title>
        <authorList>
            <person name="Liu B."/>
            <person name="Shapleigh J.P."/>
            <person name="Frostegard A.H."/>
        </authorList>
    </citation>
    <scope>NUCLEOTIDE SEQUENCE [LARGE SCALE GENOMIC DNA]</scope>
    <source>
        <strain evidence="11 12">B4P</strain>
    </source>
</reference>
<evidence type="ECO:0000256" key="8">
    <source>
        <dbReference type="ARBA" id="ARBA00023027"/>
    </source>
</evidence>
<evidence type="ECO:0000256" key="1">
    <source>
        <dbReference type="ARBA" id="ARBA00001946"/>
    </source>
</evidence>
<dbReference type="RefSeq" id="WP_004373175.1">
    <property type="nucleotide sequence ID" value="NZ_AMXF01000194.1"/>
</dbReference>
<dbReference type="AlphaFoldDB" id="N6ZTY8"/>
<dbReference type="GO" id="GO:0006742">
    <property type="term" value="P:NADP+ catabolic process"/>
    <property type="evidence" value="ECO:0007669"/>
    <property type="project" value="TreeGrafter"/>
</dbReference>
<evidence type="ECO:0000256" key="3">
    <source>
        <dbReference type="ARBA" id="ARBA00009595"/>
    </source>
</evidence>
<dbReference type="SUPFAM" id="SSF55811">
    <property type="entry name" value="Nudix"/>
    <property type="match status" value="1"/>
</dbReference>
<dbReference type="PROSITE" id="PS51462">
    <property type="entry name" value="NUDIX"/>
    <property type="match status" value="1"/>
</dbReference>
<dbReference type="PROSITE" id="PS00893">
    <property type="entry name" value="NUDIX_BOX"/>
    <property type="match status" value="1"/>
</dbReference>
<evidence type="ECO:0000256" key="2">
    <source>
        <dbReference type="ARBA" id="ARBA00001947"/>
    </source>
</evidence>
<dbReference type="GO" id="GO:0019677">
    <property type="term" value="P:NAD+ catabolic process"/>
    <property type="evidence" value="ECO:0007669"/>
    <property type="project" value="TreeGrafter"/>
</dbReference>
<dbReference type="InterPro" id="IPR000086">
    <property type="entry name" value="NUDIX_hydrolase_dom"/>
</dbReference>
<dbReference type="Gene3D" id="3.90.79.20">
    <property type="match status" value="1"/>
</dbReference>
<evidence type="ECO:0000256" key="9">
    <source>
        <dbReference type="ARBA" id="ARBA00023679"/>
    </source>
</evidence>
<dbReference type="InterPro" id="IPR015376">
    <property type="entry name" value="Znr_NADH_PPase"/>
</dbReference>
<dbReference type="Pfam" id="PF00293">
    <property type="entry name" value="NUDIX"/>
    <property type="match status" value="1"/>
</dbReference>
<sequence>MNLPSSLPACGDSRPASRSPARTLVFRGHQLLVDFTGAPTAGPSAWRAGLAALRTLDFPVPTGEAWTVVEVERAIEAPGGHAFQHLKSLLDTLAEDRLALAARALELLEFDRAHRFCGACGAPTTPRTDPPARRCSAPDCGREHFPRVSPVVIVAVERGVEILLGRSPHFPPGLYSTLAGFVDAGESAEQAVHREIFEETGLRIRLPRYFSSQAWPFPHALMLGYQAEYAGGDIVCAPGEIEDARFFHVDALPPLFPIRYAMANQLLHDFCRRHGRPWPPAQATPAAT</sequence>
<keyword evidence="12" id="KW-1185">Reference proteome</keyword>
<gene>
    <name evidence="11" type="ORF">C667_18162</name>
</gene>
<comment type="similarity">
    <text evidence="3">Belongs to the Nudix hydrolase family. NudC subfamily.</text>
</comment>
<dbReference type="InterPro" id="IPR049734">
    <property type="entry name" value="NudC-like_C"/>
</dbReference>
<comment type="caution">
    <text evidence="11">The sequence shown here is derived from an EMBL/GenBank/DDBJ whole genome shotgun (WGS) entry which is preliminary data.</text>
</comment>
<dbReference type="PANTHER" id="PTHR42904:SF6">
    <property type="entry name" value="NAD-CAPPED RNA HYDROLASE NUDT12"/>
    <property type="match status" value="1"/>
</dbReference>
<accession>N6ZTY8</accession>
<dbReference type="InterPro" id="IPR050241">
    <property type="entry name" value="NAD-cap_RNA_hydrolase_NudC"/>
</dbReference>
<keyword evidence="7" id="KW-0460">Magnesium</keyword>
<dbReference type="EMBL" id="AMXF01000194">
    <property type="protein sequence ID" value="ENO95609.1"/>
    <property type="molecule type" value="Genomic_DNA"/>
</dbReference>
<dbReference type="GO" id="GO:0046872">
    <property type="term" value="F:metal ion binding"/>
    <property type="evidence" value="ECO:0007669"/>
    <property type="project" value="UniProtKB-KW"/>
</dbReference>
<dbReference type="GO" id="GO:0035529">
    <property type="term" value="F:NADH pyrophosphatase activity"/>
    <property type="evidence" value="ECO:0007669"/>
    <property type="project" value="TreeGrafter"/>
</dbReference>
<feature type="domain" description="Nudix hydrolase" evidence="10">
    <location>
        <begin position="146"/>
        <end position="270"/>
    </location>
</feature>
<keyword evidence="5" id="KW-0479">Metal-binding</keyword>
<keyword evidence="6" id="KW-0378">Hydrolase</keyword>
<dbReference type="NCBIfam" id="NF001299">
    <property type="entry name" value="PRK00241.1"/>
    <property type="match status" value="1"/>
</dbReference>
<keyword evidence="8" id="KW-0520">NAD</keyword>
<dbReference type="PANTHER" id="PTHR42904">
    <property type="entry name" value="NUDIX HYDROLASE, NUDC SUBFAMILY"/>
    <property type="match status" value="1"/>
</dbReference>
<evidence type="ECO:0000256" key="6">
    <source>
        <dbReference type="ARBA" id="ARBA00022801"/>
    </source>
</evidence>
<evidence type="ECO:0000256" key="7">
    <source>
        <dbReference type="ARBA" id="ARBA00022842"/>
    </source>
</evidence>
<dbReference type="InterPro" id="IPR020084">
    <property type="entry name" value="NUDIX_hydrolase_CS"/>
</dbReference>